<dbReference type="SUPFAM" id="SSF52374">
    <property type="entry name" value="Nucleotidylyl transferase"/>
    <property type="match status" value="1"/>
</dbReference>
<evidence type="ECO:0000256" key="3">
    <source>
        <dbReference type="ARBA" id="ARBA00012835"/>
    </source>
</evidence>
<dbReference type="InterPro" id="IPR020059">
    <property type="entry name" value="Glu/Gln-tRNA-synth_Ib_codon-bd"/>
</dbReference>
<dbReference type="Pfam" id="PF03950">
    <property type="entry name" value="tRNA-synt_1c_C"/>
    <property type="match status" value="1"/>
</dbReference>
<dbReference type="HAMAP" id="MF_02076">
    <property type="entry name" value="Glu_tRNA_synth_type2"/>
    <property type="match status" value="1"/>
</dbReference>
<dbReference type="InterPro" id="IPR004046">
    <property type="entry name" value="GST_C"/>
</dbReference>
<dbReference type="InterPro" id="IPR014729">
    <property type="entry name" value="Rossmann-like_a/b/a_fold"/>
</dbReference>
<dbReference type="InterPro" id="IPR036282">
    <property type="entry name" value="Glutathione-S-Trfase_C_sf"/>
</dbReference>
<feature type="compositionally biased region" description="Basic and acidic residues" evidence="14">
    <location>
        <begin position="783"/>
        <end position="795"/>
    </location>
</feature>
<dbReference type="GO" id="GO:0004818">
    <property type="term" value="F:glutamate-tRNA ligase activity"/>
    <property type="evidence" value="ECO:0007669"/>
    <property type="project" value="UniProtKB-EC"/>
</dbReference>
<dbReference type="PANTHER" id="PTHR43097">
    <property type="entry name" value="GLUTAMINE-TRNA LIGASE"/>
    <property type="match status" value="1"/>
</dbReference>
<dbReference type="STRING" id="269621.A0A238FJM2"/>
<dbReference type="EMBL" id="FMSP01000017">
    <property type="protein sequence ID" value="SCV72989.1"/>
    <property type="molecule type" value="Genomic_DNA"/>
</dbReference>
<dbReference type="FunFam" id="2.40.240.10:FF:000004">
    <property type="entry name" value="Glutamyl-tRNA synthetase, cytoplasmic"/>
    <property type="match status" value="1"/>
</dbReference>
<evidence type="ECO:0000256" key="2">
    <source>
        <dbReference type="ARBA" id="ARBA00008927"/>
    </source>
</evidence>
<evidence type="ECO:0000256" key="11">
    <source>
        <dbReference type="ARBA" id="ARBA00030865"/>
    </source>
</evidence>
<dbReference type="EC" id="6.1.1.17" evidence="3"/>
<keyword evidence="7 13" id="KW-0547">Nucleotide-binding</keyword>
<evidence type="ECO:0000256" key="5">
    <source>
        <dbReference type="ARBA" id="ARBA00022553"/>
    </source>
</evidence>
<dbReference type="Gene3D" id="2.40.240.10">
    <property type="entry name" value="Ribosomal Protein L25, Chain P"/>
    <property type="match status" value="1"/>
</dbReference>
<dbReference type="FunFam" id="3.40.50.620:FF:000037">
    <property type="entry name" value="Glutamine--tRNA ligase cytoplasmic"/>
    <property type="match status" value="1"/>
</dbReference>
<dbReference type="FunFam" id="1.10.1160.10:FF:000001">
    <property type="entry name" value="Glutamine--tRNA ligase"/>
    <property type="match status" value="1"/>
</dbReference>
<sequence length="866" mass="96068">MATTTTLSLIAQPGKTTPQPFGVLATALALPSSSSDTVNIEWVHSLPEGANAVQLVMDGKTALGPIEAQLALANAFAPERVFGADSDESVQVGSWLVASCLITTLLLSLPPHPPALPTALKLLSALEQRLTLRTYLVGHTPTVVDYAVWGHLRANPIALGVLAKPGVPHTARWYAHLSNLHPCQTAVSTLFQQAKIKAPSANKSDDKKHDGANATFELGLPNAINGQVVTRLPPEPSGYLHIGHAKAAILNQYFARMYEGHFLIRFDDTNPSKEKAEFEQSIIQDLALLGVKADATSYTSDYFDVLQRYCVQIIKQGNAYADDTEQEKMRDQRMNGIPSDRRDTSVEDNLAHFAEMATGSEEGRRWCIRAKISVDDPNKAMRDPVIYRCNLLPHHRTGTKYKMYPTYDFCCPIVDSLQGVTHALRTNEYRDRNPQYQWMLTTLGLRPVEVWDFGRLAFVYTLLSKRKLKWFVEQGHVRGWDDPRFATVRGIRRRGMTIEALTQFMLMQGPSQAFTNLEWDVFWSLNKKVIDPVAPRFTALEKKDLVKVKIMGGEGLPTNGPESKSMPKHKKNAQVGDKTTWFDSTIYVEQVDAITFAQDEEITLMDWGNAFVRSIQRDAPEGKVLDIEMELNLCGDFKKTKKKITWLASPSSSQGLEALTKVTLLDYDYLIFKKKMEDDDKFEDWLTPQTEFRTEAYADVNVAGLEKGTIIQFERKGFFIVDQSANEDGGAELILIPDGKVSTVVSKHEAALLAAQKAKNGEGEPKSGKGKKEDKNAGGTSQKEGKGAEKKKKVETVTATATTNAKGLPDIAPEQAKESILLSDGKEGFEQKVFTKMFKVPSVYGEDGVDAPATTKMFAVKPVYQQ</sequence>
<dbReference type="SUPFAM" id="SSF47616">
    <property type="entry name" value="GST C-terminal domain-like"/>
    <property type="match status" value="1"/>
</dbReference>
<accession>A0A238FJM2</accession>
<dbReference type="PANTHER" id="PTHR43097:SF5">
    <property type="entry name" value="GLUTAMATE--TRNA LIGASE"/>
    <property type="match status" value="1"/>
</dbReference>
<dbReference type="PROSITE" id="PS50405">
    <property type="entry name" value="GST_CTER"/>
    <property type="match status" value="1"/>
</dbReference>
<evidence type="ECO:0000313" key="16">
    <source>
        <dbReference type="EMBL" id="SCV72989.1"/>
    </source>
</evidence>
<dbReference type="Pfam" id="PF00749">
    <property type="entry name" value="tRNA-synt_1c"/>
    <property type="match status" value="1"/>
</dbReference>
<keyword evidence="8 13" id="KW-0067">ATP-binding</keyword>
<comment type="similarity">
    <text evidence="2">Belongs to the class-I aminoacyl-tRNA synthetase family. Glutamate--tRNA ligase type 2 subfamily.</text>
</comment>
<evidence type="ECO:0000256" key="6">
    <source>
        <dbReference type="ARBA" id="ARBA00022598"/>
    </source>
</evidence>
<dbReference type="Gene3D" id="1.20.1050.130">
    <property type="match status" value="1"/>
</dbReference>
<evidence type="ECO:0000256" key="1">
    <source>
        <dbReference type="ARBA" id="ARBA00004496"/>
    </source>
</evidence>
<keyword evidence="9 13" id="KW-0648">Protein biosynthesis</keyword>
<dbReference type="GO" id="GO:0005524">
    <property type="term" value="F:ATP binding"/>
    <property type="evidence" value="ECO:0007669"/>
    <property type="project" value="UniProtKB-KW"/>
</dbReference>
<dbReference type="NCBIfam" id="TIGR00463">
    <property type="entry name" value="gltX_arch"/>
    <property type="match status" value="1"/>
</dbReference>
<dbReference type="PRINTS" id="PR00987">
    <property type="entry name" value="TRNASYNTHGLU"/>
</dbReference>
<dbReference type="GO" id="GO:0017102">
    <property type="term" value="C:methionyl glutamyl tRNA synthetase complex"/>
    <property type="evidence" value="ECO:0007669"/>
    <property type="project" value="TreeGrafter"/>
</dbReference>
<dbReference type="InterPro" id="IPR000924">
    <property type="entry name" value="Glu/Gln-tRNA-synth"/>
</dbReference>
<keyword evidence="4" id="KW-0963">Cytoplasm</keyword>
<dbReference type="InterPro" id="IPR001412">
    <property type="entry name" value="aa-tRNA-synth_I_CS"/>
</dbReference>
<dbReference type="Pfam" id="PF00043">
    <property type="entry name" value="GST_C"/>
    <property type="match status" value="1"/>
</dbReference>
<proteinExistence type="inferred from homology"/>
<dbReference type="Gene3D" id="1.10.1160.10">
    <property type="entry name" value="Glutamyl-trna Synthetase, Domain 2"/>
    <property type="match status" value="1"/>
</dbReference>
<feature type="region of interest" description="Disordered" evidence="14">
    <location>
        <begin position="755"/>
        <end position="796"/>
    </location>
</feature>
<evidence type="ECO:0000256" key="7">
    <source>
        <dbReference type="ARBA" id="ARBA00022741"/>
    </source>
</evidence>
<evidence type="ECO:0000256" key="9">
    <source>
        <dbReference type="ARBA" id="ARBA00022917"/>
    </source>
</evidence>
<dbReference type="GO" id="GO:0005829">
    <property type="term" value="C:cytosol"/>
    <property type="evidence" value="ECO:0007669"/>
    <property type="project" value="TreeGrafter"/>
</dbReference>
<gene>
    <name evidence="16" type="ORF">BQ2448_6914</name>
</gene>
<dbReference type="InterPro" id="IPR010987">
    <property type="entry name" value="Glutathione-S-Trfase_C-like"/>
</dbReference>
<dbReference type="Gene3D" id="3.40.50.620">
    <property type="entry name" value="HUPs"/>
    <property type="match status" value="1"/>
</dbReference>
<dbReference type="FunFam" id="3.90.800.10:FF:000001">
    <property type="entry name" value="Glutamine--tRNA ligase"/>
    <property type="match status" value="1"/>
</dbReference>
<dbReference type="InterPro" id="IPR020056">
    <property type="entry name" value="Rbsml_bL25/Gln-tRNA_synth_N"/>
</dbReference>
<evidence type="ECO:0000256" key="12">
    <source>
        <dbReference type="ARBA" id="ARBA00048351"/>
    </source>
</evidence>
<comment type="subcellular location">
    <subcellularLocation>
        <location evidence="1">Cytoplasm</location>
    </subcellularLocation>
</comment>
<evidence type="ECO:0000256" key="10">
    <source>
        <dbReference type="ARBA" id="ARBA00023146"/>
    </source>
</evidence>
<dbReference type="InterPro" id="IPR020061">
    <property type="entry name" value="Glu_tRNA_lig_a-bdl"/>
</dbReference>
<reference evidence="17" key="1">
    <citation type="submission" date="2016-09" db="EMBL/GenBank/DDBJ databases">
        <authorList>
            <person name="Jeantristanb JTB J.-T."/>
            <person name="Ricardo R."/>
        </authorList>
    </citation>
    <scope>NUCLEOTIDE SEQUENCE [LARGE SCALE GENOMIC DNA]</scope>
</reference>
<evidence type="ECO:0000256" key="14">
    <source>
        <dbReference type="SAM" id="MobiDB-lite"/>
    </source>
</evidence>
<comment type="catalytic activity">
    <reaction evidence="12">
        <text>tRNA(Glu) + L-glutamate + ATP = L-glutamyl-tRNA(Glu) + AMP + diphosphate</text>
        <dbReference type="Rhea" id="RHEA:23540"/>
        <dbReference type="Rhea" id="RHEA-COMP:9663"/>
        <dbReference type="Rhea" id="RHEA-COMP:9680"/>
        <dbReference type="ChEBI" id="CHEBI:29985"/>
        <dbReference type="ChEBI" id="CHEBI:30616"/>
        <dbReference type="ChEBI" id="CHEBI:33019"/>
        <dbReference type="ChEBI" id="CHEBI:78442"/>
        <dbReference type="ChEBI" id="CHEBI:78520"/>
        <dbReference type="ChEBI" id="CHEBI:456215"/>
        <dbReference type="EC" id="6.1.1.17"/>
    </reaction>
</comment>
<organism evidence="16 17">
    <name type="scientific">Microbotryum intermedium</name>
    <dbReference type="NCBI Taxonomy" id="269621"/>
    <lineage>
        <taxon>Eukaryota</taxon>
        <taxon>Fungi</taxon>
        <taxon>Dikarya</taxon>
        <taxon>Basidiomycota</taxon>
        <taxon>Pucciniomycotina</taxon>
        <taxon>Microbotryomycetes</taxon>
        <taxon>Microbotryales</taxon>
        <taxon>Microbotryaceae</taxon>
        <taxon>Microbotryum</taxon>
    </lineage>
</organism>
<dbReference type="InterPro" id="IPR004526">
    <property type="entry name" value="Glu-tRNA-synth_arc/euk"/>
</dbReference>
<name>A0A238FJM2_9BASI</name>
<dbReference type="GO" id="GO:0006424">
    <property type="term" value="P:glutamyl-tRNA aminoacylation"/>
    <property type="evidence" value="ECO:0007669"/>
    <property type="project" value="InterPro"/>
</dbReference>
<dbReference type="OrthoDB" id="10250478at2759"/>
<evidence type="ECO:0000259" key="15">
    <source>
        <dbReference type="PROSITE" id="PS50405"/>
    </source>
</evidence>
<evidence type="ECO:0000256" key="13">
    <source>
        <dbReference type="RuleBase" id="RU363037"/>
    </source>
</evidence>
<dbReference type="SUPFAM" id="SSF50715">
    <property type="entry name" value="Ribosomal protein L25-like"/>
    <property type="match status" value="1"/>
</dbReference>
<dbReference type="PROSITE" id="PS00178">
    <property type="entry name" value="AA_TRNA_LIGASE_I"/>
    <property type="match status" value="1"/>
</dbReference>
<feature type="compositionally biased region" description="Basic and acidic residues" evidence="14">
    <location>
        <begin position="759"/>
        <end position="776"/>
    </location>
</feature>
<evidence type="ECO:0000256" key="4">
    <source>
        <dbReference type="ARBA" id="ARBA00022490"/>
    </source>
</evidence>
<keyword evidence="5" id="KW-0597">Phosphoprotein</keyword>
<dbReference type="InterPro" id="IPR050132">
    <property type="entry name" value="Gln/Glu-tRNA_Ligase"/>
</dbReference>
<dbReference type="Gene3D" id="3.90.800.10">
    <property type="entry name" value="Glutamyl-tRNA Synthetase, Domain 3"/>
    <property type="match status" value="1"/>
</dbReference>
<evidence type="ECO:0000313" key="17">
    <source>
        <dbReference type="Proteomes" id="UP000198372"/>
    </source>
</evidence>
<evidence type="ECO:0000256" key="8">
    <source>
        <dbReference type="ARBA" id="ARBA00022840"/>
    </source>
</evidence>
<protein>
    <recommendedName>
        <fullName evidence="3">glutamate--tRNA ligase</fullName>
        <ecNumber evidence="3">6.1.1.17</ecNumber>
    </recommendedName>
    <alternativeName>
        <fullName evidence="11">Glutamyl-tRNA synthetase</fullName>
    </alternativeName>
</protein>
<keyword evidence="17" id="KW-1185">Reference proteome</keyword>
<dbReference type="Proteomes" id="UP000198372">
    <property type="component" value="Unassembled WGS sequence"/>
</dbReference>
<dbReference type="AlphaFoldDB" id="A0A238FJM2"/>
<dbReference type="InterPro" id="IPR020058">
    <property type="entry name" value="Glu/Gln-tRNA-synth_Ib_cat-dom"/>
</dbReference>
<feature type="domain" description="GST C-terminal" evidence="15">
    <location>
        <begin position="70"/>
        <end position="200"/>
    </location>
</feature>
<dbReference type="InterPro" id="IPR049437">
    <property type="entry name" value="tRNA-synt_1c_C2"/>
</dbReference>
<dbReference type="Pfam" id="PF20974">
    <property type="entry name" value="tRNA-synt_1c_C2"/>
    <property type="match status" value="1"/>
</dbReference>
<keyword evidence="10 13" id="KW-0030">Aminoacyl-tRNA synthetase</keyword>
<keyword evidence="6 13" id="KW-0436">Ligase</keyword>
<dbReference type="InterPro" id="IPR011035">
    <property type="entry name" value="Ribosomal_bL25/Gln-tRNA_synth"/>
</dbReference>